<feature type="domain" description="Aldehyde dehydrogenase" evidence="3">
    <location>
        <begin position="10"/>
        <end position="474"/>
    </location>
</feature>
<dbReference type="PANTHER" id="PTHR43353">
    <property type="entry name" value="SUCCINATE-SEMIALDEHYDE DEHYDROGENASE, MITOCHONDRIAL"/>
    <property type="match status" value="1"/>
</dbReference>
<dbReference type="FunFam" id="3.40.605.10:FF:000007">
    <property type="entry name" value="NAD/NADP-dependent betaine aldehyde dehydrogenase"/>
    <property type="match status" value="1"/>
</dbReference>
<name>A8F3M8_PSELT</name>
<dbReference type="InterPro" id="IPR050740">
    <property type="entry name" value="Aldehyde_DH_Superfamily"/>
</dbReference>
<dbReference type="GO" id="GO:0008802">
    <property type="term" value="F:betaine-aldehyde dehydrogenase (NAD+) activity"/>
    <property type="evidence" value="ECO:0007669"/>
    <property type="project" value="UniProtKB-EC"/>
</dbReference>
<dbReference type="RefSeq" id="WP_012002243.1">
    <property type="nucleotide sequence ID" value="NC_009828.1"/>
</dbReference>
<evidence type="ECO:0000313" key="4">
    <source>
        <dbReference type="EMBL" id="ABV32762.1"/>
    </source>
</evidence>
<evidence type="ECO:0000256" key="2">
    <source>
        <dbReference type="ARBA" id="ARBA00023002"/>
    </source>
</evidence>
<dbReference type="CDD" id="cd07103">
    <property type="entry name" value="ALDH_F5_SSADH_GabD"/>
    <property type="match status" value="1"/>
</dbReference>
<organism evidence="4 5">
    <name type="scientific">Pseudothermotoga lettingae (strain ATCC BAA-301 / DSM 14385 / NBRC 107922 / TMO)</name>
    <name type="common">Thermotoga lettingae</name>
    <dbReference type="NCBI Taxonomy" id="416591"/>
    <lineage>
        <taxon>Bacteria</taxon>
        <taxon>Thermotogati</taxon>
        <taxon>Thermotogota</taxon>
        <taxon>Thermotogae</taxon>
        <taxon>Thermotogales</taxon>
        <taxon>Thermotogaceae</taxon>
        <taxon>Pseudothermotoga</taxon>
    </lineage>
</organism>
<dbReference type="AlphaFoldDB" id="A8F3M8"/>
<dbReference type="InterPro" id="IPR016161">
    <property type="entry name" value="Ald_DH/histidinol_DH"/>
</dbReference>
<dbReference type="InterPro" id="IPR016160">
    <property type="entry name" value="Ald_DH_CS_CYS"/>
</dbReference>
<reference evidence="4 5" key="1">
    <citation type="submission" date="2007-08" db="EMBL/GenBank/DDBJ databases">
        <title>Complete sequence of Thermotoga lettingae TMO.</title>
        <authorList>
            <consortium name="US DOE Joint Genome Institute"/>
            <person name="Copeland A."/>
            <person name="Lucas S."/>
            <person name="Lapidus A."/>
            <person name="Barry K."/>
            <person name="Glavina del Rio T."/>
            <person name="Dalin E."/>
            <person name="Tice H."/>
            <person name="Pitluck S."/>
            <person name="Foster B."/>
            <person name="Bruce D."/>
            <person name="Schmutz J."/>
            <person name="Larimer F."/>
            <person name="Land M."/>
            <person name="Hauser L."/>
            <person name="Kyrpides N."/>
            <person name="Mikhailova N."/>
            <person name="Nelson K."/>
            <person name="Gogarten J.P."/>
            <person name="Noll K."/>
            <person name="Richardson P."/>
        </authorList>
    </citation>
    <scope>NUCLEOTIDE SEQUENCE [LARGE SCALE GENOMIC DNA]</scope>
    <source>
        <strain evidence="5">ATCC BAA-301 / DSM 14385 / NBRC 107922 / TMO</strain>
    </source>
</reference>
<comment type="similarity">
    <text evidence="1">Belongs to the aldehyde dehydrogenase family.</text>
</comment>
<evidence type="ECO:0000259" key="3">
    <source>
        <dbReference type="Pfam" id="PF00171"/>
    </source>
</evidence>
<dbReference type="GO" id="GO:0004777">
    <property type="term" value="F:succinate-semialdehyde dehydrogenase (NAD+) activity"/>
    <property type="evidence" value="ECO:0007669"/>
    <property type="project" value="TreeGrafter"/>
</dbReference>
<reference evidence="4 5" key="2">
    <citation type="journal article" date="2009" name="Proc. Natl. Acad. Sci. U.S.A.">
        <title>On the chimeric nature, thermophilic origin, and phylogenetic placement of the Thermotogales.</title>
        <authorList>
            <person name="Zhaxybayeva O."/>
            <person name="Swithers K.S."/>
            <person name="Lapierre P."/>
            <person name="Fournier G.P."/>
            <person name="Bickhart D.M."/>
            <person name="DeBoy R.T."/>
            <person name="Nelson K.E."/>
            <person name="Nesbo C.L."/>
            <person name="Doolittle W.F."/>
            <person name="Gogarten J.P."/>
            <person name="Noll K.M."/>
        </authorList>
    </citation>
    <scope>NUCLEOTIDE SEQUENCE [LARGE SCALE GENOMIC DNA]</scope>
    <source>
        <strain evidence="5">ATCC BAA-301 / DSM 14385 / NBRC 107922 / TMO</strain>
    </source>
</reference>
<dbReference type="PROSITE" id="PS00070">
    <property type="entry name" value="ALDEHYDE_DEHYDR_CYS"/>
    <property type="match status" value="1"/>
</dbReference>
<dbReference type="InterPro" id="IPR016162">
    <property type="entry name" value="Ald_DH_N"/>
</dbReference>
<dbReference type="KEGG" id="tle:Tlet_0192"/>
<dbReference type="PANTHER" id="PTHR43353:SF6">
    <property type="entry name" value="CYTOPLASMIC ALDEHYDE DEHYDROGENASE (EUROFUNG)"/>
    <property type="match status" value="1"/>
</dbReference>
<dbReference type="Gene3D" id="3.40.605.10">
    <property type="entry name" value="Aldehyde Dehydrogenase, Chain A, domain 1"/>
    <property type="match status" value="1"/>
</dbReference>
<keyword evidence="2 4" id="KW-0560">Oxidoreductase</keyword>
<dbReference type="GO" id="GO:0009450">
    <property type="term" value="P:gamma-aminobutyric acid catabolic process"/>
    <property type="evidence" value="ECO:0007669"/>
    <property type="project" value="TreeGrafter"/>
</dbReference>
<accession>A8F3M8</accession>
<dbReference type="FunFam" id="3.40.309.10:FF:000009">
    <property type="entry name" value="Aldehyde dehydrogenase A"/>
    <property type="match status" value="1"/>
</dbReference>
<dbReference type="Pfam" id="PF00171">
    <property type="entry name" value="Aldedh"/>
    <property type="match status" value="1"/>
</dbReference>
<keyword evidence="5" id="KW-1185">Reference proteome</keyword>
<dbReference type="SUPFAM" id="SSF53720">
    <property type="entry name" value="ALDH-like"/>
    <property type="match status" value="1"/>
</dbReference>
<sequence length="478" mass="52681">MFKCIINNKFVESPSGEVIQVKNPANIENIVGEIPSLSADEVEQAIEAAHKAFNSWSQMSPVKRTEIIKHGVNIARSKIDEIAHLLTLEHGKTLREAKEEVASSIDSIEYFANNALSILGETYPANKKDRFSIVIKQPVGVVVAIVPWNYPLLLLSWKIGPALATGCTVVAKPSYYTPLSTLKFSECFIEAGLPEGVLNVVTGRASKIGKVLTEHPLISKIAFTGSTAVGKEIMKSAANTVKKLTLELGGNCPMIVFEDADLHEAVKGGVRRAFRNAGQICNAVNRIYVHKEVFDEFVQRFVESAKKIKVGNGLDDSVEMGPMTTKEGWETVRKYVEEASNMGAKILCGGKKPDGEEYQNGYFFEPTVLVDVNHSMKVVRNEVFGPTAPIMMFETFDEVIQKANDTEYGLVAYVYTKDLSKALKSAQLLQCGTVGVNNVSGGEFAYPYGGWKQSGFGVENSHHVYDEYLRLKHIRIDF</sequence>
<evidence type="ECO:0000313" key="5">
    <source>
        <dbReference type="Proteomes" id="UP000002016"/>
    </source>
</evidence>
<dbReference type="HOGENOM" id="CLU_005391_0_2_0"/>
<dbReference type="Proteomes" id="UP000002016">
    <property type="component" value="Chromosome"/>
</dbReference>
<evidence type="ECO:0000256" key="1">
    <source>
        <dbReference type="ARBA" id="ARBA00009986"/>
    </source>
</evidence>
<dbReference type="InterPro" id="IPR015590">
    <property type="entry name" value="Aldehyde_DH_dom"/>
</dbReference>
<dbReference type="EMBL" id="CP000812">
    <property type="protein sequence ID" value="ABV32762.1"/>
    <property type="molecule type" value="Genomic_DNA"/>
</dbReference>
<protein>
    <submittedName>
        <fullName evidence="4">Betaine-aldehyde dehydrogenase</fullName>
        <ecNumber evidence="4">1.2.1.8</ecNumber>
    </submittedName>
</protein>
<gene>
    <name evidence="4" type="ordered locus">Tlet_0192</name>
</gene>
<dbReference type="InterPro" id="IPR016163">
    <property type="entry name" value="Ald_DH_C"/>
</dbReference>
<dbReference type="Gene3D" id="3.40.309.10">
    <property type="entry name" value="Aldehyde Dehydrogenase, Chain A, domain 2"/>
    <property type="match status" value="1"/>
</dbReference>
<dbReference type="STRING" id="416591.Tlet_0192"/>
<dbReference type="EC" id="1.2.1.8" evidence="4"/>
<proteinExistence type="inferred from homology"/>
<dbReference type="eggNOG" id="COG1012">
    <property type="taxonomic scope" value="Bacteria"/>
</dbReference>